<evidence type="ECO:0000313" key="4">
    <source>
        <dbReference type="Proteomes" id="UP000712281"/>
    </source>
</evidence>
<feature type="region of interest" description="Disordered" evidence="1">
    <location>
        <begin position="67"/>
        <end position="93"/>
    </location>
</feature>
<dbReference type="InterPro" id="IPR029071">
    <property type="entry name" value="Ubiquitin-like_domsf"/>
</dbReference>
<feature type="compositionally biased region" description="Polar residues" evidence="1">
    <location>
        <begin position="76"/>
        <end position="90"/>
    </location>
</feature>
<dbReference type="EMBL" id="QGKW02001940">
    <property type="protein sequence ID" value="KAF2555214.1"/>
    <property type="molecule type" value="Genomic_DNA"/>
</dbReference>
<evidence type="ECO:0000259" key="2">
    <source>
        <dbReference type="Pfam" id="PF11976"/>
    </source>
</evidence>
<protein>
    <recommendedName>
        <fullName evidence="2">Rad60/SUMO-like domain-containing protein</fullName>
    </recommendedName>
</protein>
<proteinExistence type="predicted"/>
<evidence type="ECO:0000256" key="1">
    <source>
        <dbReference type="SAM" id="MobiDB-lite"/>
    </source>
</evidence>
<dbReference type="SUPFAM" id="SSF54236">
    <property type="entry name" value="Ubiquitin-like"/>
    <property type="match status" value="1"/>
</dbReference>
<reference evidence="3" key="1">
    <citation type="submission" date="2019-12" db="EMBL/GenBank/DDBJ databases">
        <title>Genome sequencing and annotation of Brassica cretica.</title>
        <authorList>
            <person name="Studholme D.J."/>
            <person name="Sarris P.F."/>
        </authorList>
    </citation>
    <scope>NUCLEOTIDE SEQUENCE</scope>
    <source>
        <strain evidence="3">PFS-001/15</strain>
        <tissue evidence="3">Leaf</tissue>
    </source>
</reference>
<organism evidence="3 4">
    <name type="scientific">Brassica cretica</name>
    <name type="common">Mustard</name>
    <dbReference type="NCBI Taxonomy" id="69181"/>
    <lineage>
        <taxon>Eukaryota</taxon>
        <taxon>Viridiplantae</taxon>
        <taxon>Streptophyta</taxon>
        <taxon>Embryophyta</taxon>
        <taxon>Tracheophyta</taxon>
        <taxon>Spermatophyta</taxon>
        <taxon>Magnoliopsida</taxon>
        <taxon>eudicotyledons</taxon>
        <taxon>Gunneridae</taxon>
        <taxon>Pentapetalae</taxon>
        <taxon>rosids</taxon>
        <taxon>malvids</taxon>
        <taxon>Brassicales</taxon>
        <taxon>Brassicaceae</taxon>
        <taxon>Brassiceae</taxon>
        <taxon>Brassica</taxon>
    </lineage>
</organism>
<gene>
    <name evidence="3" type="ORF">F2Q68_00013030</name>
</gene>
<dbReference type="AlphaFoldDB" id="A0A8S9HDY1"/>
<name>A0A8S9HDY1_BRACR</name>
<dbReference type="PANTHER" id="PTHR10562">
    <property type="entry name" value="SMALL UBIQUITIN-RELATED MODIFIER"/>
    <property type="match status" value="1"/>
</dbReference>
<sequence length="128" mass="14883">MSATQEEDTKHRLGGAHINLKVEGQDGNEVFYRIKSSTQLKKLMDAYDFREHKQCRQIKMFSIISKPHAPQKNKFHTTSPPLATDSPQQKRSNKFMYEEKHCIGMSRYNSYSIVAVNWEVKSVNFSEI</sequence>
<dbReference type="Proteomes" id="UP000712281">
    <property type="component" value="Unassembled WGS sequence"/>
</dbReference>
<dbReference type="Gene3D" id="3.10.20.90">
    <property type="entry name" value="Phosphatidylinositol 3-kinase Catalytic Subunit, Chain A, domain 1"/>
    <property type="match status" value="1"/>
</dbReference>
<dbReference type="InterPro" id="IPR022617">
    <property type="entry name" value="Rad60/SUMO-like_dom"/>
</dbReference>
<evidence type="ECO:0000313" key="3">
    <source>
        <dbReference type="EMBL" id="KAF2555214.1"/>
    </source>
</evidence>
<comment type="caution">
    <text evidence="3">The sequence shown here is derived from an EMBL/GenBank/DDBJ whole genome shotgun (WGS) entry which is preliminary data.</text>
</comment>
<accession>A0A8S9HDY1</accession>
<feature type="domain" description="Rad60/SUMO-like" evidence="2">
    <location>
        <begin position="18"/>
        <end position="58"/>
    </location>
</feature>
<dbReference type="Pfam" id="PF11976">
    <property type="entry name" value="Rad60-SLD"/>
    <property type="match status" value="1"/>
</dbReference>